<sequence>MTDTGVTSMATDFSYSGRSMLDVLQEIADTENGLVWTDAAGVVHQDSRETRYTATTSSTSQFTFGENSGAGELPYEELEYDYDPTYVYSEADLTAGGSGTQLPAIVNATSQTAYGQRILSKTLQMQNDWDVNQAGLFYVQRYAKPAGAAGTGVPPRVSKMTLNPAANPKLFTAVLSMDIGTRITVKRRTSAVTISGDYYVEAINHDAAGDASSWKTELELSPVFVSQPWILGDATKGVLGSTTVCVY</sequence>
<gene>
    <name evidence="1" type="ORF">H480_19353</name>
</gene>
<organism evidence="1 2">
    <name type="scientific">Amycolatopsis vancoresmycina DSM 44592</name>
    <dbReference type="NCBI Taxonomy" id="1292037"/>
    <lineage>
        <taxon>Bacteria</taxon>
        <taxon>Bacillati</taxon>
        <taxon>Actinomycetota</taxon>
        <taxon>Actinomycetes</taxon>
        <taxon>Pseudonocardiales</taxon>
        <taxon>Pseudonocardiaceae</taxon>
        <taxon>Amycolatopsis</taxon>
    </lineage>
</organism>
<proteinExistence type="predicted"/>
<keyword evidence="2" id="KW-1185">Reference proteome</keyword>
<comment type="caution">
    <text evidence="1">The sequence shown here is derived from an EMBL/GenBank/DDBJ whole genome shotgun (WGS) entry which is preliminary data.</text>
</comment>
<dbReference type="Proteomes" id="UP000014139">
    <property type="component" value="Unassembled WGS sequence"/>
</dbReference>
<accession>R1G635</accession>
<evidence type="ECO:0000313" key="2">
    <source>
        <dbReference type="Proteomes" id="UP000014139"/>
    </source>
</evidence>
<protein>
    <submittedName>
        <fullName evidence="1">Uncharacterized protein</fullName>
    </submittedName>
</protein>
<evidence type="ECO:0000313" key="1">
    <source>
        <dbReference type="EMBL" id="EOD66912.1"/>
    </source>
</evidence>
<reference evidence="1 2" key="1">
    <citation type="submission" date="2013-02" db="EMBL/GenBank/DDBJ databases">
        <title>Draft genome sequence of Amycolatopsis vancoresmycina strain DSM 44592T.</title>
        <authorList>
            <person name="Kumar S."/>
            <person name="Kaur N."/>
            <person name="Kaur C."/>
            <person name="Raghava G.P.S."/>
            <person name="Mayilraj S."/>
        </authorList>
    </citation>
    <scope>NUCLEOTIDE SEQUENCE [LARGE SCALE GENOMIC DNA]</scope>
    <source>
        <strain evidence="1 2">DSM 44592</strain>
    </source>
</reference>
<name>R1G635_9PSEU</name>
<dbReference type="AlphaFoldDB" id="R1G635"/>
<dbReference type="EMBL" id="AOUO01000254">
    <property type="protein sequence ID" value="EOD66912.1"/>
    <property type="molecule type" value="Genomic_DNA"/>
</dbReference>
<dbReference type="PATRIC" id="fig|1292037.4.peg.3692"/>
<dbReference type="eggNOG" id="ENOG50341SS">
    <property type="taxonomic scope" value="Bacteria"/>
</dbReference>